<proteinExistence type="predicted"/>
<feature type="compositionally biased region" description="Basic and acidic residues" evidence="1">
    <location>
        <begin position="214"/>
        <end position="230"/>
    </location>
</feature>
<dbReference type="Ensembl" id="ENSRNOT00000101241.2">
    <property type="protein sequence ID" value="ENSRNOP00000077911.2"/>
    <property type="gene ID" value="ENSRNOG00000000564.10"/>
</dbReference>
<feature type="region of interest" description="Disordered" evidence="1">
    <location>
        <begin position="457"/>
        <end position="557"/>
    </location>
</feature>
<evidence type="ECO:0000313" key="2">
    <source>
        <dbReference type="Ensembl" id="ENSRNOP00000077911.2"/>
    </source>
</evidence>
<feature type="compositionally biased region" description="Polar residues" evidence="1">
    <location>
        <begin position="378"/>
        <end position="403"/>
    </location>
</feature>
<keyword evidence="3" id="KW-1185">Reference proteome</keyword>
<dbReference type="PANTHER" id="PTHR33772:SF3">
    <property type="entry name" value="PROTEIN TBATA"/>
    <property type="match status" value="1"/>
</dbReference>
<accession>A0A8I5YC32</accession>
<reference evidence="2" key="1">
    <citation type="submission" date="2024-01" db="EMBL/GenBank/DDBJ databases">
        <title>GRCr8: a new rat reference genome assembly contstructed from accurate long reads and long range scaffolding.</title>
        <authorList>
            <person name="Doris P.A."/>
            <person name="Kalbfleisch T."/>
            <person name="Li K."/>
            <person name="Howe K."/>
            <person name="Wood J."/>
        </authorList>
    </citation>
    <scope>NUCLEOTIDE SEQUENCE [LARGE SCALE GENOMIC DNA]</scope>
    <source>
        <strain evidence="2">Brown Norway</strain>
    </source>
</reference>
<feature type="region of interest" description="Disordered" evidence="1">
    <location>
        <begin position="208"/>
        <end position="231"/>
    </location>
</feature>
<gene>
    <name evidence="2 4" type="primary">Tbata</name>
</gene>
<feature type="region of interest" description="Disordered" evidence="1">
    <location>
        <begin position="378"/>
        <end position="436"/>
    </location>
</feature>
<feature type="region of interest" description="Disordered" evidence="1">
    <location>
        <begin position="1"/>
        <end position="77"/>
    </location>
</feature>
<dbReference type="AGR" id="RGD:1561665"/>
<evidence type="ECO:0000256" key="1">
    <source>
        <dbReference type="SAM" id="MobiDB-lite"/>
    </source>
</evidence>
<dbReference type="RGD" id="1561665">
    <property type="gene designation" value="Tbata"/>
</dbReference>
<evidence type="ECO:0000313" key="4">
    <source>
        <dbReference type="RGD" id="1561665"/>
    </source>
</evidence>
<feature type="compositionally biased region" description="Low complexity" evidence="1">
    <location>
        <begin position="482"/>
        <end position="496"/>
    </location>
</feature>
<organism evidence="2 3">
    <name type="scientific">Rattus norvegicus</name>
    <name type="common">Rat</name>
    <dbReference type="NCBI Taxonomy" id="10116"/>
    <lineage>
        <taxon>Eukaryota</taxon>
        <taxon>Metazoa</taxon>
        <taxon>Chordata</taxon>
        <taxon>Craniata</taxon>
        <taxon>Vertebrata</taxon>
        <taxon>Euteleostomi</taxon>
        <taxon>Mammalia</taxon>
        <taxon>Eutheria</taxon>
        <taxon>Euarchontoglires</taxon>
        <taxon>Glires</taxon>
        <taxon>Rodentia</taxon>
        <taxon>Myomorpha</taxon>
        <taxon>Muroidea</taxon>
        <taxon>Muridae</taxon>
        <taxon>Murinae</taxon>
        <taxon>Rattus</taxon>
    </lineage>
</organism>
<dbReference type="PANTHER" id="PTHR33772">
    <property type="entry name" value="THYMUS, BRAIN AND TESTES-ASSOCIATED"/>
    <property type="match status" value="1"/>
</dbReference>
<feature type="region of interest" description="Disordered" evidence="1">
    <location>
        <begin position="311"/>
        <end position="360"/>
    </location>
</feature>
<dbReference type="Pfam" id="PF15256">
    <property type="entry name" value="SPATIAL"/>
    <property type="match status" value="1"/>
</dbReference>
<dbReference type="RefSeq" id="XP_063135734.1">
    <property type="nucleotide sequence ID" value="XM_063279664.1"/>
</dbReference>
<name>A0A8I5YC32_RAT</name>
<protein>
    <submittedName>
        <fullName evidence="2">Thymus, brain and testes associated</fullName>
    </submittedName>
</protein>
<dbReference type="GeneTree" id="ENSGT00510000048896"/>
<feature type="compositionally biased region" description="Basic and acidic residues" evidence="1">
    <location>
        <begin position="57"/>
        <end position="71"/>
    </location>
</feature>
<dbReference type="InterPro" id="IPR037394">
    <property type="entry name" value="TBATA-like"/>
</dbReference>
<reference evidence="2" key="2">
    <citation type="submission" date="2025-08" db="UniProtKB">
        <authorList>
            <consortium name="Ensembl"/>
        </authorList>
    </citation>
    <scope>IDENTIFICATION</scope>
    <source>
        <strain evidence="2">Brown Norway</strain>
    </source>
</reference>
<evidence type="ECO:0000313" key="3">
    <source>
        <dbReference type="Proteomes" id="UP000002494"/>
    </source>
</evidence>
<dbReference type="Proteomes" id="UP000002494">
    <property type="component" value="Chromosome 20"/>
</dbReference>
<feature type="compositionally biased region" description="Polar residues" evidence="1">
    <location>
        <begin position="509"/>
        <end position="523"/>
    </location>
</feature>
<dbReference type="AlphaFoldDB" id="A0A8I5YC32"/>
<sequence length="557" mass="60700">MEQATQGAAQQRLPRNRGRRTWLSIFPAHLHSTKGPPSSQGQQEKEVQKATSPKTEPQPEKKPEQVPRSHGDVGFQKEPVVPGIVDFELIHEDLKTTKPPTLQPTPGAYRFGRLSHHSFFSRHHPQAQRVTHIQDIAGKPICMVRDEFSLAALTQPSFLTPCVMGMPTVSVPIGDPQSNRKPRLSTSATWRKNLKDLASRVTFFTKEIASTTNEQKDEPPMKDPSPREQGAKYSAETGRLIPAYSHALTRRNRQAQRGHTSGKGGGVQASILQDQELLGGLTAPGVKFSGPVGRGPRAGFLGLHLLPPVPPPPLHSYRQHRQPGLGSPPSTSKKQTEHILPLLDPRPQKKPPAKKAARDGDSQLLHWMEPLTKHLAETTQSGQQAANSESPTSWQTFPDSWSSRVGRPLGYPKSPPKTSQHAGLDPGASLSDSTNRFSKGYPVLAALRSAKRKRFGFGASADGLGSAHPPASPLHPSREAVAPTSRASRPSSRDTTGNLQSIPEEDENTTSIQDRQTRVHGQSPSPPSTSDREPRGENDQAQGLKLRSIAESTETSE</sequence>
<reference evidence="2" key="3">
    <citation type="submission" date="2025-09" db="UniProtKB">
        <authorList>
            <consortium name="Ensembl"/>
        </authorList>
    </citation>
    <scope>IDENTIFICATION</scope>
    <source>
        <strain evidence="2">Brown Norway</strain>
    </source>
</reference>
<dbReference type="GeneID" id="499429"/>